<sequence>MGLGGFLFEIAIAVLLVWLHARIATKAGFSPLWALTALVPPAYLVAAWFAAFIRWPKDDEAPADAAMDAPDEG</sequence>
<protein>
    <submittedName>
        <fullName evidence="2">Uncharacterized protein</fullName>
    </submittedName>
</protein>
<evidence type="ECO:0000256" key="1">
    <source>
        <dbReference type="SAM" id="Phobius"/>
    </source>
</evidence>
<feature type="transmembrane region" description="Helical" evidence="1">
    <location>
        <begin position="6"/>
        <end position="25"/>
    </location>
</feature>
<reference evidence="2 3" key="1">
    <citation type="journal article" date="2020" name="Microorganisms">
        <title>Osmotic Adaptation and Compatible Solute Biosynthesis of Phototrophic Bacteria as Revealed from Genome Analyses.</title>
        <authorList>
            <person name="Imhoff J.F."/>
            <person name="Rahn T."/>
            <person name="Kunzel S."/>
            <person name="Keller A."/>
            <person name="Neulinger S.C."/>
        </authorList>
    </citation>
    <scope>NUCLEOTIDE SEQUENCE [LARGE SCALE GENOMIC DNA]</scope>
    <source>
        <strain evidence="2 3">DSM 9895</strain>
    </source>
</reference>
<dbReference type="Proteomes" id="UP001296873">
    <property type="component" value="Unassembled WGS sequence"/>
</dbReference>
<name>A0ABS1DDG1_9PROT</name>
<organism evidence="2 3">
    <name type="scientific">Rhodovibrio sodomensis</name>
    <dbReference type="NCBI Taxonomy" id="1088"/>
    <lineage>
        <taxon>Bacteria</taxon>
        <taxon>Pseudomonadati</taxon>
        <taxon>Pseudomonadota</taxon>
        <taxon>Alphaproteobacteria</taxon>
        <taxon>Rhodospirillales</taxon>
        <taxon>Rhodovibrionaceae</taxon>
        <taxon>Rhodovibrio</taxon>
    </lineage>
</organism>
<dbReference type="RefSeq" id="WP_200339560.1">
    <property type="nucleotide sequence ID" value="NZ_NRRL01000007.1"/>
</dbReference>
<keyword evidence="1" id="KW-1133">Transmembrane helix</keyword>
<keyword evidence="1" id="KW-0812">Transmembrane</keyword>
<evidence type="ECO:0000313" key="2">
    <source>
        <dbReference type="EMBL" id="MBK1667445.1"/>
    </source>
</evidence>
<keyword evidence="3" id="KW-1185">Reference proteome</keyword>
<accession>A0ABS1DDG1</accession>
<feature type="transmembrane region" description="Helical" evidence="1">
    <location>
        <begin position="32"/>
        <end position="53"/>
    </location>
</feature>
<gene>
    <name evidence="2" type="ORF">CKO28_05295</name>
</gene>
<evidence type="ECO:0000313" key="3">
    <source>
        <dbReference type="Proteomes" id="UP001296873"/>
    </source>
</evidence>
<comment type="caution">
    <text evidence="2">The sequence shown here is derived from an EMBL/GenBank/DDBJ whole genome shotgun (WGS) entry which is preliminary data.</text>
</comment>
<keyword evidence="1" id="KW-0472">Membrane</keyword>
<proteinExistence type="predicted"/>
<dbReference type="EMBL" id="NRRL01000007">
    <property type="protein sequence ID" value="MBK1667445.1"/>
    <property type="molecule type" value="Genomic_DNA"/>
</dbReference>